<dbReference type="RefSeq" id="WP_263060858.1">
    <property type="nucleotide sequence ID" value="NZ_JAOUSE010000003.1"/>
</dbReference>
<comment type="caution">
    <text evidence="8">The sequence shown here is derived from an EMBL/GenBank/DDBJ whole genome shotgun (WGS) entry which is preliminary data.</text>
</comment>
<evidence type="ECO:0000259" key="7">
    <source>
        <dbReference type="Pfam" id="PF07195"/>
    </source>
</evidence>
<comment type="subunit">
    <text evidence="2 5">Homopentamer.</text>
</comment>
<keyword evidence="5" id="KW-0964">Secreted</keyword>
<evidence type="ECO:0000256" key="5">
    <source>
        <dbReference type="RuleBase" id="RU362066"/>
    </source>
</evidence>
<sequence length="739" mass="84590">MRRFDRRNGKGSETIMVGVRVSGLASGMDIDSIVSDLMKAERIPLTKIEKEKTLLEWKRDAYREINKLLFDFQNELFEFTRTQNYRIRSVTSTNEDFVTATVANGAGTGTYTISEITRLAKAATMKNAEGISADKNHKVDVNKGLYFISDSFKNADFEWKQGGLESESIKINHDNRKVVKLNLKEGQTLQNNESDSFSTDISIKVNGKGINVIFKTSEEEGKSWPDTDENVAFVHSDGTIEFKNTLNINDVVEVDYVVNEKKETRTLTKKDDKIQNTIQITGALKEGSINITIGDTTFTDEPIIRDGNEQNGSRMGNFKRGEEVIATINYDTGQITFTDHFLEEQFTDETETLHIDITSKQNYFTFDLATHTSEGKMYENFIVSGTTSLNSVMNKVNNSSLGLMMFYDSFTDQVTLTRTETGKFNDEDKSDIIIEKGFLTDILRFNEFTESTNLSELEESTLYNDGHNAEFTINGLKTERSSNTFTINGVSFTLKNTMEAGSAQPVTISVNNDNEKLFETIKGFVDQYNEIVEKIETKLNEPYYKSYEPLSDLEREELTEKQQEKWEEMARSGLLRRDPFLSSMITQMRSALYRVVNNNELNPQMTSLSAIGIKTTADYQSAKLQIDENKLREAIEKDPESIELLFRGGSTEGDQGIIHQLREIVKNTRDRIQSRAGSANMTEQQYTIGRQISNYEDRIERFEQRLRQLEDRYYRQFSMMEKAIMQSNNQMMQLSQFFM</sequence>
<dbReference type="InterPro" id="IPR040026">
    <property type="entry name" value="FliD"/>
</dbReference>
<feature type="domain" description="Flagellar hook-associated protein 2 N-terminal" evidence="6">
    <location>
        <begin position="26"/>
        <end position="122"/>
    </location>
</feature>
<evidence type="ECO:0000256" key="2">
    <source>
        <dbReference type="ARBA" id="ARBA00011255"/>
    </source>
</evidence>
<evidence type="ECO:0000313" key="8">
    <source>
        <dbReference type="EMBL" id="MCU9593271.1"/>
    </source>
</evidence>
<evidence type="ECO:0000256" key="1">
    <source>
        <dbReference type="ARBA" id="ARBA00009764"/>
    </source>
</evidence>
<evidence type="ECO:0000259" key="6">
    <source>
        <dbReference type="Pfam" id="PF02465"/>
    </source>
</evidence>
<gene>
    <name evidence="8" type="primary">fliD</name>
    <name evidence="8" type="ORF">OEV82_02225</name>
</gene>
<evidence type="ECO:0000256" key="4">
    <source>
        <dbReference type="ARBA" id="ARBA00023143"/>
    </source>
</evidence>
<accession>A0ABT2WC69</accession>
<keyword evidence="9" id="KW-1185">Reference proteome</keyword>
<evidence type="ECO:0000313" key="9">
    <source>
        <dbReference type="Proteomes" id="UP001208656"/>
    </source>
</evidence>
<comment type="similarity">
    <text evidence="1 5">Belongs to the FliD family.</text>
</comment>
<dbReference type="PANTHER" id="PTHR30288:SF0">
    <property type="entry name" value="FLAGELLAR HOOK-ASSOCIATED PROTEIN 2"/>
    <property type="match status" value="1"/>
</dbReference>
<keyword evidence="8" id="KW-0966">Cell projection</keyword>
<dbReference type="Pfam" id="PF02465">
    <property type="entry name" value="FliD_N"/>
    <property type="match status" value="1"/>
</dbReference>
<comment type="subcellular location">
    <subcellularLocation>
        <location evidence="5">Secreted</location>
    </subcellularLocation>
    <subcellularLocation>
        <location evidence="5">Bacterial flagellum</location>
    </subcellularLocation>
</comment>
<reference evidence="8 9" key="1">
    <citation type="submission" date="2022-10" db="EMBL/GenBank/DDBJ databases">
        <title>Description of Fervidibacillus gen. nov. in the family Fervidibacillaceae fam. nov. with two species, Fervidibacillus albus sp. nov., and Fervidibacillus halotolerans sp. nov., isolated from tidal flat sediments.</title>
        <authorList>
            <person name="Kwon K.K."/>
            <person name="Yang S.-H."/>
        </authorList>
    </citation>
    <scope>NUCLEOTIDE SEQUENCE [LARGE SCALE GENOMIC DNA]</scope>
    <source>
        <strain evidence="8 9">DSM 23332</strain>
    </source>
</reference>
<dbReference type="EMBL" id="JAOUSE010000003">
    <property type="protein sequence ID" value="MCU9593271.1"/>
    <property type="molecule type" value="Genomic_DNA"/>
</dbReference>
<keyword evidence="3" id="KW-0175">Coiled coil</keyword>
<dbReference type="Pfam" id="PF07195">
    <property type="entry name" value="FliD_C"/>
    <property type="match status" value="1"/>
</dbReference>
<name>A0ABT2WC69_9BACI</name>
<protein>
    <recommendedName>
        <fullName evidence="5">Flagellar hook-associated protein 2</fullName>
        <shortName evidence="5">HAP2</shortName>
    </recommendedName>
    <alternativeName>
        <fullName evidence="5">Flagellar cap protein</fullName>
    </alternativeName>
</protein>
<dbReference type="Proteomes" id="UP001208656">
    <property type="component" value="Unassembled WGS sequence"/>
</dbReference>
<dbReference type="PANTHER" id="PTHR30288">
    <property type="entry name" value="FLAGELLAR CAP/ASSEMBLY PROTEIN FLID"/>
    <property type="match status" value="1"/>
</dbReference>
<dbReference type="InterPro" id="IPR010809">
    <property type="entry name" value="FliD_C"/>
</dbReference>
<dbReference type="InterPro" id="IPR003481">
    <property type="entry name" value="FliD_N"/>
</dbReference>
<keyword evidence="4 5" id="KW-0975">Bacterial flagellum</keyword>
<comment type="function">
    <text evidence="5">Required for morphogenesis and for the elongation of the flagellar filament by facilitating polymerization of the flagellin monomers at the tip of growing filament. Forms a capping structure, which prevents flagellin subunits (transported through the central channel of the flagellum) from leaking out without polymerization at the distal end.</text>
</comment>
<feature type="domain" description="Flagellar hook-associated protein 2 C-terminal" evidence="7">
    <location>
        <begin position="466"/>
        <end position="728"/>
    </location>
</feature>
<keyword evidence="8" id="KW-0282">Flagellum</keyword>
<keyword evidence="8" id="KW-0969">Cilium</keyword>
<organism evidence="8 9">
    <name type="scientific">Pallidibacillus thermolactis</name>
    <dbReference type="NCBI Taxonomy" id="251051"/>
    <lineage>
        <taxon>Bacteria</taxon>
        <taxon>Bacillati</taxon>
        <taxon>Bacillota</taxon>
        <taxon>Bacilli</taxon>
        <taxon>Bacillales</taxon>
        <taxon>Bacillaceae</taxon>
        <taxon>Pallidibacillus</taxon>
    </lineage>
</organism>
<evidence type="ECO:0000256" key="3">
    <source>
        <dbReference type="ARBA" id="ARBA00023054"/>
    </source>
</evidence>
<proteinExistence type="inferred from homology"/>